<gene>
    <name evidence="1" type="ORF">TTHERM_000399609</name>
</gene>
<dbReference type="EMBL" id="GG662719">
    <property type="protein sequence ID" value="EWS74774.1"/>
    <property type="molecule type" value="Genomic_DNA"/>
</dbReference>
<sequence length="200" mass="23449">MNLLQELSFTFLKITSDNNQLEVSNNALVNNLQNFAHLKKLFLNFGFTGLNSVEIKSLDKVLRKICFLEKLTVVRILSNISHEVVAMIANLYKELVQLRKLKLWLRLNEIKTDTALLFVNAFQKLAQFDFRQISIQNSNIDDSIFILNINQLFMEYLNHFFFSILQSNAQLKEEKQKIQVVLLKPLQTRQMKFQIILVKI</sequence>
<dbReference type="SUPFAM" id="SSF52047">
    <property type="entry name" value="RNI-like"/>
    <property type="match status" value="1"/>
</dbReference>
<dbReference type="KEGG" id="tet:TTHERM_000399609"/>
<keyword evidence="2" id="KW-1185">Reference proteome</keyword>
<reference evidence="2" key="1">
    <citation type="journal article" date="2006" name="PLoS Biol.">
        <title>Macronuclear genome sequence of the ciliate Tetrahymena thermophila, a model eukaryote.</title>
        <authorList>
            <person name="Eisen J.A."/>
            <person name="Coyne R.S."/>
            <person name="Wu M."/>
            <person name="Wu D."/>
            <person name="Thiagarajan M."/>
            <person name="Wortman J.R."/>
            <person name="Badger J.H."/>
            <person name="Ren Q."/>
            <person name="Amedeo P."/>
            <person name="Jones K.M."/>
            <person name="Tallon L.J."/>
            <person name="Delcher A.L."/>
            <person name="Salzberg S.L."/>
            <person name="Silva J.C."/>
            <person name="Haas B.J."/>
            <person name="Majoros W.H."/>
            <person name="Farzad M."/>
            <person name="Carlton J.M."/>
            <person name="Smith R.K. Jr."/>
            <person name="Garg J."/>
            <person name="Pearlman R.E."/>
            <person name="Karrer K.M."/>
            <person name="Sun L."/>
            <person name="Manning G."/>
            <person name="Elde N.C."/>
            <person name="Turkewitz A.P."/>
            <person name="Asai D.J."/>
            <person name="Wilkes D.E."/>
            <person name="Wang Y."/>
            <person name="Cai H."/>
            <person name="Collins K."/>
            <person name="Stewart B.A."/>
            <person name="Lee S.R."/>
            <person name="Wilamowska K."/>
            <person name="Weinberg Z."/>
            <person name="Ruzzo W.L."/>
            <person name="Wloga D."/>
            <person name="Gaertig J."/>
            <person name="Frankel J."/>
            <person name="Tsao C.-C."/>
            <person name="Gorovsky M.A."/>
            <person name="Keeling P.J."/>
            <person name="Waller R.F."/>
            <person name="Patron N.J."/>
            <person name="Cherry J.M."/>
            <person name="Stover N.A."/>
            <person name="Krieger C.J."/>
            <person name="del Toro C."/>
            <person name="Ryder H.F."/>
            <person name="Williamson S.C."/>
            <person name="Barbeau R.A."/>
            <person name="Hamilton E.P."/>
            <person name="Orias E."/>
        </authorList>
    </citation>
    <scope>NUCLEOTIDE SEQUENCE [LARGE SCALE GENOMIC DNA]</scope>
    <source>
        <strain evidence="2">SB210</strain>
    </source>
</reference>
<dbReference type="InParanoid" id="W7XKB2"/>
<name>W7XKB2_TETTS</name>
<dbReference type="RefSeq" id="XP_012652667.1">
    <property type="nucleotide sequence ID" value="XM_012797213.1"/>
</dbReference>
<dbReference type="GeneID" id="24438755"/>
<organism evidence="1 2">
    <name type="scientific">Tetrahymena thermophila (strain SB210)</name>
    <dbReference type="NCBI Taxonomy" id="312017"/>
    <lineage>
        <taxon>Eukaryota</taxon>
        <taxon>Sar</taxon>
        <taxon>Alveolata</taxon>
        <taxon>Ciliophora</taxon>
        <taxon>Intramacronucleata</taxon>
        <taxon>Oligohymenophorea</taxon>
        <taxon>Hymenostomatida</taxon>
        <taxon>Tetrahymenina</taxon>
        <taxon>Tetrahymenidae</taxon>
        <taxon>Tetrahymena</taxon>
    </lineage>
</organism>
<protein>
    <submittedName>
        <fullName evidence="1">Uncharacterized protein</fullName>
    </submittedName>
</protein>
<accession>W7XKB2</accession>
<proteinExistence type="predicted"/>
<dbReference type="AlphaFoldDB" id="W7XKB2"/>
<evidence type="ECO:0000313" key="1">
    <source>
        <dbReference type="EMBL" id="EWS74774.1"/>
    </source>
</evidence>
<evidence type="ECO:0000313" key="2">
    <source>
        <dbReference type="Proteomes" id="UP000009168"/>
    </source>
</evidence>
<dbReference type="Proteomes" id="UP000009168">
    <property type="component" value="Unassembled WGS sequence"/>
</dbReference>